<feature type="compositionally biased region" description="Acidic residues" evidence="5">
    <location>
        <begin position="102"/>
        <end position="115"/>
    </location>
</feature>
<evidence type="ECO:0000313" key="7">
    <source>
        <dbReference type="EMBL" id="KAI7796448.1"/>
    </source>
</evidence>
<sequence length="768" mass="88402">MEDDAADMASDNSIPLGVGASAYGSENGEEELDIIPQRTLPFVLGYSEPVGHVERAESPALSYSSWHSNQWSDSDTWQEPCETKVHLERRDSSASSSVSFDVSDDDDVNMEDNVEESSRKKTRSKDRGQKQQSAPVPVKPELQVDPEARHPAMTVEFAFKALSTCLQKLTVDELKRFRKLLWERYPEIFRDPLDGLDLVNLVDKMLELCDLEVSLNITLVLLKTMNLKRLVEYLEGLCKRIKVRYELKLTLKRKFEMVHEGFGQQGQPVRFESVYTDLYISDGINAAVNTEHEFRPKVEDLAETGKVNRKPLSSKDILAPENRRMRHVRSVLAKGSPGCGKSLAVQHFILDWVDGKTHQDIFFLLPLHFRELNQMQDEEYTLLSLINALYPEMKEVETLDFEGCPVMFICDGLDDSHINFEFRKTVYWCDSNRPTTVQVLITNLIRGNLLYNCSVLVISRPGALDAIPPEHVHQLLEVRGFNNDQREAYFRRTIENQALAERVIDHLKASKTLYIMCHLPLFCWVASKVLQQQFQTLPPSAKLPKTLTNLYTSMLHFHTQMCIQKLQNSPSEETKDVTANKLLIKLTKLAYIMLEKDQFKMEKEHLEEIDMDTYPAVVCSGLCSEYYRDKFVMYTERVSCFTHPTIQEYMAALHVFYCFRKLGKNVLESSKLKVLKVSLSDLLKSAVDKVLSCKNSNFDIFLRFLLGLSVEANQELLKDLLPISTSSSQHAREETARYIKKKIKENHYPEKNENLWRCIDELNPQLQR</sequence>
<protein>
    <recommendedName>
        <fullName evidence="6">Pyrin domain-containing protein</fullName>
    </recommendedName>
</protein>
<dbReference type="InterPro" id="IPR007111">
    <property type="entry name" value="NACHT_NTPase"/>
</dbReference>
<keyword evidence="3" id="KW-0433">Leucine-rich repeat</keyword>
<dbReference type="PROSITE" id="PS50824">
    <property type="entry name" value="DAPIN"/>
    <property type="match status" value="1"/>
</dbReference>
<dbReference type="InterPro" id="IPR027417">
    <property type="entry name" value="P-loop_NTPase"/>
</dbReference>
<keyword evidence="2" id="KW-0963">Cytoplasm</keyword>
<feature type="region of interest" description="Disordered" evidence="5">
    <location>
        <begin position="86"/>
        <end position="145"/>
    </location>
</feature>
<dbReference type="SMART" id="SM01289">
    <property type="entry name" value="PYRIN"/>
    <property type="match status" value="1"/>
</dbReference>
<dbReference type="OrthoDB" id="120976at2759"/>
<accession>A0A9W7THC6</accession>
<dbReference type="GO" id="GO:0005737">
    <property type="term" value="C:cytoplasm"/>
    <property type="evidence" value="ECO:0007669"/>
    <property type="project" value="UniProtKB-SubCell"/>
</dbReference>
<feature type="region of interest" description="Disordered" evidence="5">
    <location>
        <begin position="1"/>
        <end position="24"/>
    </location>
</feature>
<evidence type="ECO:0000256" key="4">
    <source>
        <dbReference type="ARBA" id="ARBA00022737"/>
    </source>
</evidence>
<dbReference type="Pfam" id="PF14484">
    <property type="entry name" value="FISNA"/>
    <property type="match status" value="1"/>
</dbReference>
<comment type="subcellular location">
    <subcellularLocation>
        <location evidence="1">Cytoplasm</location>
    </subcellularLocation>
</comment>
<dbReference type="Gene3D" id="1.10.533.10">
    <property type="entry name" value="Death Domain, Fas"/>
    <property type="match status" value="1"/>
</dbReference>
<keyword evidence="8" id="KW-1185">Reference proteome</keyword>
<evidence type="ECO:0000313" key="8">
    <source>
        <dbReference type="Proteomes" id="UP001059041"/>
    </source>
</evidence>
<evidence type="ECO:0000259" key="6">
    <source>
        <dbReference type="PROSITE" id="PS50824"/>
    </source>
</evidence>
<dbReference type="Pfam" id="PF05729">
    <property type="entry name" value="NACHT"/>
    <property type="match status" value="1"/>
</dbReference>
<dbReference type="Pfam" id="PF02758">
    <property type="entry name" value="PYRIN"/>
    <property type="match status" value="1"/>
</dbReference>
<organism evidence="7 8">
    <name type="scientific">Triplophysa rosa</name>
    <name type="common">Cave loach</name>
    <dbReference type="NCBI Taxonomy" id="992332"/>
    <lineage>
        <taxon>Eukaryota</taxon>
        <taxon>Metazoa</taxon>
        <taxon>Chordata</taxon>
        <taxon>Craniata</taxon>
        <taxon>Vertebrata</taxon>
        <taxon>Euteleostomi</taxon>
        <taxon>Actinopterygii</taxon>
        <taxon>Neopterygii</taxon>
        <taxon>Teleostei</taxon>
        <taxon>Ostariophysi</taxon>
        <taxon>Cypriniformes</taxon>
        <taxon>Nemacheilidae</taxon>
        <taxon>Triplophysa</taxon>
    </lineage>
</organism>
<dbReference type="PANTHER" id="PTHR24106">
    <property type="entry name" value="NACHT, LRR AND CARD DOMAINS-CONTAINING"/>
    <property type="match status" value="1"/>
</dbReference>
<dbReference type="EMBL" id="JAFHDT010000019">
    <property type="protein sequence ID" value="KAI7796448.1"/>
    <property type="molecule type" value="Genomic_DNA"/>
</dbReference>
<dbReference type="SUPFAM" id="SSF52540">
    <property type="entry name" value="P-loop containing nucleoside triphosphate hydrolases"/>
    <property type="match status" value="1"/>
</dbReference>
<dbReference type="Pfam" id="PF17776">
    <property type="entry name" value="NLRC4_HD2"/>
    <property type="match status" value="1"/>
</dbReference>
<evidence type="ECO:0000256" key="3">
    <source>
        <dbReference type="ARBA" id="ARBA00022614"/>
    </source>
</evidence>
<name>A0A9W7THC6_TRIRA</name>
<dbReference type="Proteomes" id="UP001059041">
    <property type="component" value="Linkage Group LG19"/>
</dbReference>
<keyword evidence="4" id="KW-0677">Repeat</keyword>
<dbReference type="Gene3D" id="3.40.50.300">
    <property type="entry name" value="P-loop containing nucleotide triphosphate hydrolases"/>
    <property type="match status" value="1"/>
</dbReference>
<evidence type="ECO:0000256" key="1">
    <source>
        <dbReference type="ARBA" id="ARBA00004496"/>
    </source>
</evidence>
<dbReference type="SMART" id="SM01288">
    <property type="entry name" value="FISNA"/>
    <property type="match status" value="1"/>
</dbReference>
<gene>
    <name evidence="7" type="ORF">IRJ41_023499</name>
</gene>
<evidence type="ECO:0000256" key="2">
    <source>
        <dbReference type="ARBA" id="ARBA00022490"/>
    </source>
</evidence>
<proteinExistence type="predicted"/>
<comment type="caution">
    <text evidence="7">The sequence shown here is derived from an EMBL/GenBank/DDBJ whole genome shotgun (WGS) entry which is preliminary data.</text>
</comment>
<dbReference type="InterPro" id="IPR029495">
    <property type="entry name" value="NACHT-assoc"/>
</dbReference>
<evidence type="ECO:0000256" key="5">
    <source>
        <dbReference type="SAM" id="MobiDB-lite"/>
    </source>
</evidence>
<feature type="domain" description="Pyrin" evidence="6">
    <location>
        <begin position="153"/>
        <end position="240"/>
    </location>
</feature>
<reference evidence="7" key="1">
    <citation type="submission" date="2021-02" db="EMBL/GenBank/DDBJ databases">
        <title>Comparative genomics reveals that relaxation of natural selection precedes convergent phenotypic evolution of cavefish.</title>
        <authorList>
            <person name="Peng Z."/>
        </authorList>
    </citation>
    <scope>NUCLEOTIDE SEQUENCE</scope>
    <source>
        <tissue evidence="7">Muscle</tissue>
    </source>
</reference>
<dbReference type="AlphaFoldDB" id="A0A9W7THC6"/>
<dbReference type="InterPro" id="IPR004020">
    <property type="entry name" value="DAPIN"/>
</dbReference>
<dbReference type="SUPFAM" id="SSF47986">
    <property type="entry name" value="DEATH domain"/>
    <property type="match status" value="1"/>
</dbReference>
<dbReference type="InterPro" id="IPR011029">
    <property type="entry name" value="DEATH-like_dom_sf"/>
</dbReference>
<dbReference type="InterPro" id="IPR051261">
    <property type="entry name" value="NLR"/>
</dbReference>
<dbReference type="InterPro" id="IPR041267">
    <property type="entry name" value="NLRP_HD2"/>
</dbReference>